<evidence type="ECO:0000256" key="5">
    <source>
        <dbReference type="ARBA" id="ARBA00022741"/>
    </source>
</evidence>
<dbReference type="InterPro" id="IPR004014">
    <property type="entry name" value="ATPase_P-typ_cation-transptr_N"/>
</dbReference>
<keyword evidence="8 12" id="KW-1133">Transmembrane helix</keyword>
<keyword evidence="6" id="KW-0067">ATP-binding</keyword>
<dbReference type="InterPro" id="IPR001757">
    <property type="entry name" value="P_typ_ATPase"/>
</dbReference>
<dbReference type="Gene3D" id="3.40.50.1000">
    <property type="entry name" value="HAD superfamily/HAD-like"/>
    <property type="match status" value="2"/>
</dbReference>
<dbReference type="PANTHER" id="PTHR43294:SF21">
    <property type="entry name" value="CATION TRANSPORTING ATPASE"/>
    <property type="match status" value="1"/>
</dbReference>
<evidence type="ECO:0000256" key="7">
    <source>
        <dbReference type="ARBA" id="ARBA00022967"/>
    </source>
</evidence>
<dbReference type="InterPro" id="IPR036412">
    <property type="entry name" value="HAD-like_sf"/>
</dbReference>
<keyword evidence="5" id="KW-0547">Nucleotide-binding</keyword>
<reference evidence="14" key="1">
    <citation type="submission" date="2024-05" db="EMBL/GenBank/DDBJ databases">
        <authorList>
            <person name="Cai S.Y."/>
            <person name="Jin L.M."/>
            <person name="Li H.R."/>
        </authorList>
    </citation>
    <scope>NUCLEOTIDE SEQUENCE</scope>
    <source>
        <strain evidence="14">A5-74</strain>
    </source>
</reference>
<dbReference type="PROSITE" id="PS00154">
    <property type="entry name" value="ATPASE_E1_E2"/>
    <property type="match status" value="1"/>
</dbReference>
<keyword evidence="9 12" id="KW-0472">Membrane</keyword>
<proteinExistence type="inferred from homology"/>
<comment type="subcellular location">
    <subcellularLocation>
        <location evidence="1">Cell membrane</location>
        <topology evidence="1">Multi-pass membrane protein</topology>
    </subcellularLocation>
</comment>
<dbReference type="PRINTS" id="PR00120">
    <property type="entry name" value="HATPASE"/>
</dbReference>
<comment type="catalytic activity">
    <reaction evidence="10">
        <text>ATP + H2O = ADP + phosphate + H(+)</text>
        <dbReference type="Rhea" id="RHEA:13065"/>
        <dbReference type="ChEBI" id="CHEBI:15377"/>
        <dbReference type="ChEBI" id="CHEBI:15378"/>
        <dbReference type="ChEBI" id="CHEBI:30616"/>
        <dbReference type="ChEBI" id="CHEBI:43474"/>
        <dbReference type="ChEBI" id="CHEBI:456216"/>
    </reaction>
</comment>
<feature type="transmembrane region" description="Helical" evidence="12">
    <location>
        <begin position="802"/>
        <end position="822"/>
    </location>
</feature>
<dbReference type="PRINTS" id="PR00119">
    <property type="entry name" value="CATATPASE"/>
</dbReference>
<dbReference type="SUPFAM" id="SSF56784">
    <property type="entry name" value="HAD-like"/>
    <property type="match status" value="1"/>
</dbReference>
<keyword evidence="4 12" id="KW-0812">Transmembrane</keyword>
<dbReference type="Pfam" id="PF00122">
    <property type="entry name" value="E1-E2_ATPase"/>
    <property type="match status" value="1"/>
</dbReference>
<evidence type="ECO:0000256" key="2">
    <source>
        <dbReference type="ARBA" id="ARBA00005675"/>
    </source>
</evidence>
<feature type="transmembrane region" description="Helical" evidence="12">
    <location>
        <begin position="834"/>
        <end position="853"/>
    </location>
</feature>
<dbReference type="InterPro" id="IPR059000">
    <property type="entry name" value="ATPase_P-type_domA"/>
</dbReference>
<dbReference type="PANTHER" id="PTHR43294">
    <property type="entry name" value="SODIUM/POTASSIUM-TRANSPORTING ATPASE SUBUNIT ALPHA"/>
    <property type="match status" value="1"/>
</dbReference>
<dbReference type="InterPro" id="IPR023299">
    <property type="entry name" value="ATPase_P-typ_cyto_dom_N"/>
</dbReference>
<dbReference type="Pfam" id="PF00689">
    <property type="entry name" value="Cation_ATPase_C"/>
    <property type="match status" value="1"/>
</dbReference>
<dbReference type="InterPro" id="IPR018303">
    <property type="entry name" value="ATPase_P-typ_P_site"/>
</dbReference>
<evidence type="ECO:0000256" key="4">
    <source>
        <dbReference type="ARBA" id="ARBA00022692"/>
    </source>
</evidence>
<dbReference type="Gene3D" id="2.70.150.10">
    <property type="entry name" value="Calcium-transporting ATPase, cytoplasmic transduction domain A"/>
    <property type="match status" value="1"/>
</dbReference>
<dbReference type="Gene3D" id="3.40.1110.10">
    <property type="entry name" value="Calcium-transporting ATPase, cytoplasmic domain N"/>
    <property type="match status" value="2"/>
</dbReference>
<protein>
    <submittedName>
        <fullName evidence="14">Cation-transporting P-type ATPase</fullName>
    </submittedName>
</protein>
<dbReference type="SFLD" id="SFLDS00003">
    <property type="entry name" value="Haloacid_Dehalogenase"/>
    <property type="match status" value="1"/>
</dbReference>
<dbReference type="InterPro" id="IPR050510">
    <property type="entry name" value="Cation_transp_ATPase_P-type"/>
</dbReference>
<dbReference type="RefSeq" id="WP_353651322.1">
    <property type="nucleotide sequence ID" value="NZ_CP159218.1"/>
</dbReference>
<comment type="similarity">
    <text evidence="2">Belongs to the cation transport ATPase (P-type) (TC 3.A.3) family. Type IIA subfamily.</text>
</comment>
<dbReference type="InterPro" id="IPR023298">
    <property type="entry name" value="ATPase_P-typ_TM_dom_sf"/>
</dbReference>
<dbReference type="SFLD" id="SFLDF00027">
    <property type="entry name" value="p-type_atpase"/>
    <property type="match status" value="1"/>
</dbReference>
<dbReference type="SUPFAM" id="SSF81665">
    <property type="entry name" value="Calcium ATPase, transmembrane domain M"/>
    <property type="match status" value="1"/>
</dbReference>
<evidence type="ECO:0000256" key="10">
    <source>
        <dbReference type="ARBA" id="ARBA00049360"/>
    </source>
</evidence>
<feature type="transmembrane region" description="Helical" evidence="12">
    <location>
        <begin position="761"/>
        <end position="781"/>
    </location>
</feature>
<dbReference type="Gene3D" id="1.20.1110.10">
    <property type="entry name" value="Calcium-transporting ATPase, transmembrane domain"/>
    <property type="match status" value="2"/>
</dbReference>
<dbReference type="GO" id="GO:0016887">
    <property type="term" value="F:ATP hydrolysis activity"/>
    <property type="evidence" value="ECO:0007669"/>
    <property type="project" value="InterPro"/>
</dbReference>
<evidence type="ECO:0000256" key="11">
    <source>
        <dbReference type="SAM" id="MobiDB-lite"/>
    </source>
</evidence>
<sequence length="890" mass="91675">MSDAAPPIAAQPTSAGLSSAAASRLLLSDGPNSLPPPRRRHPVLQLAQQMVHAFAVMLWVAAALSLVAGMPTLAIAIVAVIVINGVFAFVQEYRADRAAERLGGMMPSQALVRRDGVGVLVDATELVVGDVVVLEAGDRVPADLAILGEATLGIDASLLTGESRAVRPGTGESLYAGTFVVLGHGWATVTATGPRTRLAGVDRATRDAAPPPSPLAVQLRRVVRTIGLVAVGVGVAFFGVSVLLGRPLTDGLLLAIGVCVALVPEGLLPTVTLSLARAAQQMARQHALVRRLESVETLGATTFICTDKTGTLTQNAMAVVRVWTPSGWVDIDGSGYAPTAAVLGDPVARAAAATALDSASRCSPDSRAARHEDRWTAVGDPMEVAVHVARDRLGADPAADPETLRHSPFDPALRRASATDVDGTHLVGAPDVILPLCGRGATPEAAAAVELLTGQGLRVLAVARGAADPADRAFPTSPALGVGPELLAVLALQDPPRPDVAEAIARCRVAGIKIAMVTGDHPATARAVAAEVGLLGQAGIVLRASELPADDTALAAILERDGVVVARVEPEDKLRIARVLQEAGHVVAMTGDGVNDGPALRRADIGVAMGASGTDVARQAADIVLLDDHFGTIVSAVELGRATFANVRRFLTYHLTDNVAELAPFVAWALSGGQIPLGLTVLQILALDIGTDLLPALALGGEPADRRTMSGPVRSRSLIDRRLVFRAFGVLGPAEAIASLGAYLAVLALGGWSFGETASPALLALASGSLFAAIVLAQLANAFACRSETRWIGAVGFAGNRLLQISVIVEVALLFVFLAVPPLPSLLGAAMPDLLGWALALLAVPMLWGADAAQKYHRSRRSPAAGAVPPRSPSRDTSHGTPARSSGARR</sequence>
<evidence type="ECO:0000256" key="1">
    <source>
        <dbReference type="ARBA" id="ARBA00004651"/>
    </source>
</evidence>
<dbReference type="EMBL" id="CP159218">
    <property type="protein sequence ID" value="XCG65717.1"/>
    <property type="molecule type" value="Genomic_DNA"/>
</dbReference>
<dbReference type="InterPro" id="IPR006068">
    <property type="entry name" value="ATPase_P-typ_cation-transptr_C"/>
</dbReference>
<feature type="region of interest" description="Disordered" evidence="11">
    <location>
        <begin position="859"/>
        <end position="890"/>
    </location>
</feature>
<evidence type="ECO:0000259" key="13">
    <source>
        <dbReference type="SMART" id="SM00831"/>
    </source>
</evidence>
<dbReference type="NCBIfam" id="TIGR01494">
    <property type="entry name" value="ATPase_P-type"/>
    <property type="match status" value="2"/>
</dbReference>
<organism evidence="14">
    <name type="scientific">Nakamurella sp. A5-74</name>
    <dbReference type="NCBI Taxonomy" id="3158264"/>
    <lineage>
        <taxon>Bacteria</taxon>
        <taxon>Bacillati</taxon>
        <taxon>Actinomycetota</taxon>
        <taxon>Actinomycetes</taxon>
        <taxon>Nakamurellales</taxon>
        <taxon>Nakamurellaceae</taxon>
        <taxon>Nakamurella</taxon>
    </lineage>
</organism>
<feature type="domain" description="Cation-transporting P-type ATPase N-terminal" evidence="13">
    <location>
        <begin position="7"/>
        <end position="70"/>
    </location>
</feature>
<dbReference type="Pfam" id="PF00702">
    <property type="entry name" value="Hydrolase"/>
    <property type="match status" value="1"/>
</dbReference>
<evidence type="ECO:0000313" key="14">
    <source>
        <dbReference type="EMBL" id="XCG65717.1"/>
    </source>
</evidence>
<dbReference type="InterPro" id="IPR023214">
    <property type="entry name" value="HAD_sf"/>
</dbReference>
<evidence type="ECO:0000256" key="9">
    <source>
        <dbReference type="ARBA" id="ARBA00023136"/>
    </source>
</evidence>
<evidence type="ECO:0000256" key="12">
    <source>
        <dbReference type="SAM" id="Phobius"/>
    </source>
</evidence>
<gene>
    <name evidence="14" type="ORF">ABLG96_10795</name>
</gene>
<dbReference type="InterPro" id="IPR044492">
    <property type="entry name" value="P_typ_ATPase_HD_dom"/>
</dbReference>
<dbReference type="AlphaFoldDB" id="A0AAU8DVG9"/>
<feature type="transmembrane region" description="Helical" evidence="12">
    <location>
        <begin position="723"/>
        <end position="749"/>
    </location>
</feature>
<dbReference type="SUPFAM" id="SSF81653">
    <property type="entry name" value="Calcium ATPase, transduction domain A"/>
    <property type="match status" value="1"/>
</dbReference>
<accession>A0AAU8DVG9</accession>
<evidence type="ECO:0000256" key="3">
    <source>
        <dbReference type="ARBA" id="ARBA00022475"/>
    </source>
</evidence>
<dbReference type="GO" id="GO:0005886">
    <property type="term" value="C:plasma membrane"/>
    <property type="evidence" value="ECO:0007669"/>
    <property type="project" value="UniProtKB-SubCell"/>
</dbReference>
<feature type="transmembrane region" description="Helical" evidence="12">
    <location>
        <begin position="251"/>
        <end position="276"/>
    </location>
</feature>
<keyword evidence="3" id="KW-1003">Cell membrane</keyword>
<feature type="transmembrane region" description="Helical" evidence="12">
    <location>
        <begin position="226"/>
        <end position="245"/>
    </location>
</feature>
<evidence type="ECO:0000256" key="8">
    <source>
        <dbReference type="ARBA" id="ARBA00022989"/>
    </source>
</evidence>
<dbReference type="SUPFAM" id="SSF81660">
    <property type="entry name" value="Metal cation-transporting ATPase, ATP-binding domain N"/>
    <property type="match status" value="1"/>
</dbReference>
<dbReference type="SMART" id="SM00831">
    <property type="entry name" value="Cation_ATPase_N"/>
    <property type="match status" value="1"/>
</dbReference>
<dbReference type="InterPro" id="IPR008250">
    <property type="entry name" value="ATPase_P-typ_transduc_dom_A_sf"/>
</dbReference>
<feature type="transmembrane region" description="Helical" evidence="12">
    <location>
        <begin position="73"/>
        <end position="90"/>
    </location>
</feature>
<dbReference type="SFLD" id="SFLDG00002">
    <property type="entry name" value="C1.7:_P-type_atpase_like"/>
    <property type="match status" value="1"/>
</dbReference>
<dbReference type="Pfam" id="PF00690">
    <property type="entry name" value="Cation_ATPase_N"/>
    <property type="match status" value="1"/>
</dbReference>
<dbReference type="GO" id="GO:0005524">
    <property type="term" value="F:ATP binding"/>
    <property type="evidence" value="ECO:0007669"/>
    <property type="project" value="UniProtKB-KW"/>
</dbReference>
<evidence type="ECO:0000256" key="6">
    <source>
        <dbReference type="ARBA" id="ARBA00022840"/>
    </source>
</evidence>
<name>A0AAU8DVG9_9ACTN</name>
<keyword evidence="7" id="KW-1278">Translocase</keyword>